<protein>
    <submittedName>
        <fullName evidence="2">DUF4249 domain-containing protein</fullName>
    </submittedName>
</protein>
<evidence type="ECO:0000313" key="3">
    <source>
        <dbReference type="Proteomes" id="UP000707206"/>
    </source>
</evidence>
<sequence length="380" mass="43032">MMGKKRLLKILRYTVVGFLLGCTDPIEPEFEFREGLVFVEGFASTAPGASFVTINTSAIEFGVYVVNFLEGATVSFEKVNDGESIILTEIDGTYVAPPDFRVVPGEEWKLKIVLPNGVRYESFPETVLESVPVSNIEVRYDPELEFRELFGGKFVPGHEVLVSFDDPPDRDNYYYWTYRTYENLDFCEKCFEGVFREGECQRLGPGFAGFPYFDYTCESECWRIRFPESIAIFQDEFANGKNVSNLSIGNLLLYTKEDMVVEVQQFSLTPEAYRYYKVLKDIIDNSSGLNAPPPAALVGNMFNPEDGEDFVFGRFTAAATATAALFIDRTLIEEQPLETRDPVRLEPTFNSPLPPPPTTSAPCSETRFRTAIRPELWIDQ</sequence>
<evidence type="ECO:0000256" key="1">
    <source>
        <dbReference type="SAM" id="MobiDB-lite"/>
    </source>
</evidence>
<feature type="region of interest" description="Disordered" evidence="1">
    <location>
        <begin position="343"/>
        <end position="364"/>
    </location>
</feature>
<gene>
    <name evidence="2" type="ORF">FK220_003555</name>
</gene>
<dbReference type="RefSeq" id="WP_152572896.1">
    <property type="nucleotide sequence ID" value="NZ_VIKU02000001.1"/>
</dbReference>
<accession>A0A967ARZ8</accession>
<reference evidence="2" key="1">
    <citation type="submission" date="2019-07" db="EMBL/GenBank/DDBJ databases">
        <authorList>
            <person name="De-Chao Zhang Q."/>
        </authorList>
    </citation>
    <scope>NUCLEOTIDE SEQUENCE</scope>
    <source>
        <strain evidence="2">TP-CH-4</strain>
    </source>
</reference>
<keyword evidence="3" id="KW-1185">Reference proteome</keyword>
<dbReference type="EMBL" id="VIKU02000001">
    <property type="protein sequence ID" value="NHF58400.1"/>
    <property type="molecule type" value="Genomic_DNA"/>
</dbReference>
<dbReference type="Proteomes" id="UP000707206">
    <property type="component" value="Unassembled WGS sequence"/>
</dbReference>
<reference evidence="2" key="2">
    <citation type="submission" date="2020-03" db="EMBL/GenBank/DDBJ databases">
        <title>Flavobacteriaceae bacterium strain TP-CH-4, a member of the family Flavobacteriaceae isolated from a deep-sea seamount.</title>
        <authorList>
            <person name="Zhang D.-C."/>
        </authorList>
    </citation>
    <scope>NUCLEOTIDE SEQUENCE</scope>
    <source>
        <strain evidence="2">TP-CH-4</strain>
    </source>
</reference>
<evidence type="ECO:0000313" key="2">
    <source>
        <dbReference type="EMBL" id="NHF58400.1"/>
    </source>
</evidence>
<name>A0A967ARZ8_9FLAO</name>
<proteinExistence type="predicted"/>
<dbReference type="InterPro" id="IPR025345">
    <property type="entry name" value="DUF4249"/>
</dbReference>
<comment type="caution">
    <text evidence="2">The sequence shown here is derived from an EMBL/GenBank/DDBJ whole genome shotgun (WGS) entry which is preliminary data.</text>
</comment>
<dbReference type="Pfam" id="PF14054">
    <property type="entry name" value="DUF4249"/>
    <property type="match status" value="1"/>
</dbReference>
<organism evidence="2 3">
    <name type="scientific">Pelagihabitans pacificus</name>
    <dbReference type="NCBI Taxonomy" id="2696054"/>
    <lineage>
        <taxon>Bacteria</taxon>
        <taxon>Pseudomonadati</taxon>
        <taxon>Bacteroidota</taxon>
        <taxon>Flavobacteriia</taxon>
        <taxon>Flavobacteriales</taxon>
        <taxon>Flavobacteriaceae</taxon>
        <taxon>Pelagihabitans</taxon>
    </lineage>
</organism>
<dbReference type="AlphaFoldDB" id="A0A967ARZ8"/>